<keyword evidence="3" id="KW-1185">Reference proteome</keyword>
<gene>
    <name evidence="2" type="ORF">Q4F19_12235</name>
</gene>
<feature type="transmembrane region" description="Helical" evidence="1">
    <location>
        <begin position="136"/>
        <end position="154"/>
    </location>
</feature>
<evidence type="ECO:0000313" key="3">
    <source>
        <dbReference type="Proteomes" id="UP001169764"/>
    </source>
</evidence>
<evidence type="ECO:0000256" key="1">
    <source>
        <dbReference type="SAM" id="Phobius"/>
    </source>
</evidence>
<protein>
    <submittedName>
        <fullName evidence="2">Pr6Pr family membrane protein</fullName>
    </submittedName>
</protein>
<keyword evidence="1" id="KW-0472">Membrane</keyword>
<comment type="caution">
    <text evidence="2">The sequence shown here is derived from an EMBL/GenBank/DDBJ whole genome shotgun (WGS) entry which is preliminary data.</text>
</comment>
<organism evidence="2 3">
    <name type="scientific">Sphingomonas natans</name>
    <dbReference type="NCBI Taxonomy" id="3063330"/>
    <lineage>
        <taxon>Bacteria</taxon>
        <taxon>Pseudomonadati</taxon>
        <taxon>Pseudomonadota</taxon>
        <taxon>Alphaproteobacteria</taxon>
        <taxon>Sphingomonadales</taxon>
        <taxon>Sphingomonadaceae</taxon>
        <taxon>Sphingomonas</taxon>
    </lineage>
</organism>
<accession>A0ABT8Y9Z4</accession>
<proteinExistence type="predicted"/>
<dbReference type="InterPro" id="IPR049713">
    <property type="entry name" value="Pr6Pr-like"/>
</dbReference>
<dbReference type="Proteomes" id="UP001169764">
    <property type="component" value="Unassembled WGS sequence"/>
</dbReference>
<sequence length="202" mass="22553">MMERRWRLWAGAIALCGWSGLIMEVFLVFARYHALAPTLWRLALFFTMLSNLTVAIVFTGIAFGAPRLRHPLLIGGLAMTMALVGSVFELMLRRILHPTGWRLVSSALLHDAVPLLTVGAWFFLAEKGRLRARDPWLIAIFPIVYLGYALVRGATGGDYPYPFIDPRKIGWAGVSAYVIGISAAFLVCGHLMVLLDRRLGRR</sequence>
<feature type="transmembrane region" description="Helical" evidence="1">
    <location>
        <begin position="103"/>
        <end position="124"/>
    </location>
</feature>
<evidence type="ECO:0000313" key="2">
    <source>
        <dbReference type="EMBL" id="MDO6415151.1"/>
    </source>
</evidence>
<dbReference type="EMBL" id="JAUOTP010000005">
    <property type="protein sequence ID" value="MDO6415151.1"/>
    <property type="molecule type" value="Genomic_DNA"/>
</dbReference>
<dbReference type="NCBIfam" id="NF038065">
    <property type="entry name" value="Pr6Pr"/>
    <property type="match status" value="1"/>
</dbReference>
<keyword evidence="1" id="KW-0812">Transmembrane</keyword>
<keyword evidence="1" id="KW-1133">Transmembrane helix</keyword>
<name>A0ABT8Y9Z4_9SPHN</name>
<dbReference type="RefSeq" id="WP_303542957.1">
    <property type="nucleotide sequence ID" value="NZ_JAUOTP010000005.1"/>
</dbReference>
<reference evidence="2" key="1">
    <citation type="submission" date="2023-07" db="EMBL/GenBank/DDBJ databases">
        <authorList>
            <person name="Kim M."/>
        </authorList>
    </citation>
    <scope>NUCLEOTIDE SEQUENCE</scope>
    <source>
        <strain evidence="2">BIUV-7</strain>
    </source>
</reference>
<feature type="transmembrane region" description="Helical" evidence="1">
    <location>
        <begin position="40"/>
        <end position="65"/>
    </location>
</feature>
<feature type="transmembrane region" description="Helical" evidence="1">
    <location>
        <begin position="72"/>
        <end position="91"/>
    </location>
</feature>
<feature type="transmembrane region" description="Helical" evidence="1">
    <location>
        <begin position="174"/>
        <end position="195"/>
    </location>
</feature>